<reference evidence="2" key="1">
    <citation type="journal article" date="2020" name="Nature">
        <title>Giant virus diversity and host interactions through global metagenomics.</title>
        <authorList>
            <person name="Schulz F."/>
            <person name="Roux S."/>
            <person name="Paez-Espino D."/>
            <person name="Jungbluth S."/>
            <person name="Walsh D.A."/>
            <person name="Denef V.J."/>
            <person name="McMahon K.D."/>
            <person name="Konstantinidis K.T."/>
            <person name="Eloe-Fadrosh E.A."/>
            <person name="Kyrpides N.C."/>
            <person name="Woyke T."/>
        </authorList>
    </citation>
    <scope>NUCLEOTIDE SEQUENCE</scope>
    <source>
        <strain evidence="2">GVMAG-M-3300010157-4</strain>
    </source>
</reference>
<evidence type="ECO:0000313" key="2">
    <source>
        <dbReference type="EMBL" id="QHS87441.1"/>
    </source>
</evidence>
<accession>A0A6C0B6X4</accession>
<protein>
    <recommendedName>
        <fullName evidence="3">Lectin/glucanase superfamily protein</fullName>
    </recommendedName>
</protein>
<evidence type="ECO:0000256" key="1">
    <source>
        <dbReference type="SAM" id="Phobius"/>
    </source>
</evidence>
<proteinExistence type="predicted"/>
<dbReference type="EMBL" id="MN739081">
    <property type="protein sequence ID" value="QHS87441.1"/>
    <property type="molecule type" value="Genomic_DNA"/>
</dbReference>
<dbReference type="AlphaFoldDB" id="A0A6C0B6X4"/>
<name>A0A6C0B6X4_9ZZZZ</name>
<sequence length="265" mass="29008">MSPVMIIMGVVIVILLYMYFFYNTRETVITQKLDLSTQAPEIGIDKITDPGAARYAYECWIYVNQYDGIRKTLFYRDSGKTNGLCTPGTAASGQIAAINANYVSSAARVDNIGVYISGTSPTLNVEYVKNNALVNDPLCTASRQANEKGTIIVTDNFPVQTWVHLIVSVDNAYIDTYINGKLTKSILEKDGILAPSKVTAMAFGVAPGISLAKFTRYTTPVDPQTAWDKYSAGNGSNKLAKYLGTLGMDVSLKKDNIEYSKLNLF</sequence>
<keyword evidence="1" id="KW-0812">Transmembrane</keyword>
<feature type="transmembrane region" description="Helical" evidence="1">
    <location>
        <begin position="6"/>
        <end position="22"/>
    </location>
</feature>
<keyword evidence="1" id="KW-1133">Transmembrane helix</keyword>
<organism evidence="2">
    <name type="scientific">viral metagenome</name>
    <dbReference type="NCBI Taxonomy" id="1070528"/>
    <lineage>
        <taxon>unclassified sequences</taxon>
        <taxon>metagenomes</taxon>
        <taxon>organismal metagenomes</taxon>
    </lineage>
</organism>
<keyword evidence="1" id="KW-0472">Membrane</keyword>
<evidence type="ECO:0008006" key="3">
    <source>
        <dbReference type="Google" id="ProtNLM"/>
    </source>
</evidence>